<evidence type="ECO:0000313" key="3">
    <source>
        <dbReference type="Ensembl" id="ENSACIP00000024854.1"/>
    </source>
</evidence>
<name>A0A3Q0SJ32_AMPCI</name>
<dbReference type="InterPro" id="IPR001806">
    <property type="entry name" value="Small_GTPase"/>
</dbReference>
<dbReference type="Gene3D" id="3.40.50.300">
    <property type="entry name" value="P-loop containing nucleotide triphosphate hydrolases"/>
    <property type="match status" value="1"/>
</dbReference>
<organism evidence="3 4">
    <name type="scientific">Amphilophus citrinellus</name>
    <name type="common">Midas cichlid</name>
    <name type="synonym">Cichlasoma citrinellum</name>
    <dbReference type="NCBI Taxonomy" id="61819"/>
    <lineage>
        <taxon>Eukaryota</taxon>
        <taxon>Metazoa</taxon>
        <taxon>Chordata</taxon>
        <taxon>Craniata</taxon>
        <taxon>Vertebrata</taxon>
        <taxon>Euteleostomi</taxon>
        <taxon>Actinopterygii</taxon>
        <taxon>Neopterygii</taxon>
        <taxon>Teleostei</taxon>
        <taxon>Neoteleostei</taxon>
        <taxon>Acanthomorphata</taxon>
        <taxon>Ovalentaria</taxon>
        <taxon>Cichlomorphae</taxon>
        <taxon>Cichliformes</taxon>
        <taxon>Cichlidae</taxon>
        <taxon>New World cichlids</taxon>
        <taxon>Cichlasomatinae</taxon>
        <taxon>Heroini</taxon>
        <taxon>Amphilophus</taxon>
    </lineage>
</organism>
<dbReference type="GO" id="GO:0005525">
    <property type="term" value="F:GTP binding"/>
    <property type="evidence" value="ECO:0007669"/>
    <property type="project" value="UniProtKB-KW"/>
</dbReference>
<dbReference type="PANTHER" id="PTHR24072">
    <property type="entry name" value="RHO FAMILY GTPASE"/>
    <property type="match status" value="1"/>
</dbReference>
<evidence type="ECO:0000256" key="2">
    <source>
        <dbReference type="ARBA" id="ARBA00023134"/>
    </source>
</evidence>
<dbReference type="AlphaFoldDB" id="A0A3Q0SJ32"/>
<dbReference type="InterPro" id="IPR003578">
    <property type="entry name" value="Small_GTPase_Rho"/>
</dbReference>
<dbReference type="Ensembl" id="ENSACIT00000025505.1">
    <property type="protein sequence ID" value="ENSACIP00000024854.1"/>
    <property type="gene ID" value="ENSACIG00000019286.1"/>
</dbReference>
<protein>
    <submittedName>
        <fullName evidence="3">Uncharacterized protein</fullName>
    </submittedName>
</protein>
<keyword evidence="4" id="KW-1185">Reference proteome</keyword>
<dbReference type="GO" id="GO:0003924">
    <property type="term" value="F:GTPase activity"/>
    <property type="evidence" value="ECO:0007669"/>
    <property type="project" value="InterPro"/>
</dbReference>
<accession>A0A3Q0SJ32</accession>
<evidence type="ECO:0000313" key="4">
    <source>
        <dbReference type="Proteomes" id="UP000261340"/>
    </source>
</evidence>
<dbReference type="Proteomes" id="UP000261340">
    <property type="component" value="Unplaced"/>
</dbReference>
<reference evidence="3" key="1">
    <citation type="submission" date="2025-08" db="UniProtKB">
        <authorList>
            <consortium name="Ensembl"/>
        </authorList>
    </citation>
    <scope>IDENTIFICATION</scope>
</reference>
<dbReference type="SUPFAM" id="SSF52540">
    <property type="entry name" value="P-loop containing nucleoside triphosphate hydrolases"/>
    <property type="match status" value="1"/>
</dbReference>
<keyword evidence="2" id="KW-0342">GTP-binding</keyword>
<dbReference type="Pfam" id="PF00071">
    <property type="entry name" value="Ras"/>
    <property type="match status" value="1"/>
</dbReference>
<reference evidence="3" key="2">
    <citation type="submission" date="2025-09" db="UniProtKB">
        <authorList>
            <consortium name="Ensembl"/>
        </authorList>
    </citation>
    <scope>IDENTIFICATION</scope>
</reference>
<dbReference type="STRING" id="61819.ENSACIP00000024854"/>
<dbReference type="PRINTS" id="PR00449">
    <property type="entry name" value="RASTRNSFRMNG"/>
</dbReference>
<evidence type="ECO:0000256" key="1">
    <source>
        <dbReference type="ARBA" id="ARBA00022741"/>
    </source>
</evidence>
<dbReference type="InterPro" id="IPR027417">
    <property type="entry name" value="P-loop_NTPase"/>
</dbReference>
<proteinExistence type="predicted"/>
<sequence>NDRNGDFEMLTIKCVVVGDREAGKTCLLSSYTTNKFPSEYVPTVSSLKQHRNQLESLQTHSSRNFNRLPRLFLRRVAHNR</sequence>
<dbReference type="GO" id="GO:0007264">
    <property type="term" value="P:small GTPase-mediated signal transduction"/>
    <property type="evidence" value="ECO:0007669"/>
    <property type="project" value="InterPro"/>
</dbReference>
<keyword evidence="1" id="KW-0547">Nucleotide-binding</keyword>